<dbReference type="InterPro" id="IPR013320">
    <property type="entry name" value="ConA-like_dom_sf"/>
</dbReference>
<evidence type="ECO:0000256" key="7">
    <source>
        <dbReference type="SAM" id="SignalP"/>
    </source>
</evidence>
<keyword evidence="6" id="KW-0472">Membrane</keyword>
<feature type="repeat" description="CSPG" evidence="5">
    <location>
        <begin position="569"/>
        <end position="661"/>
    </location>
</feature>
<dbReference type="InterPro" id="IPR001791">
    <property type="entry name" value="Laminin_G"/>
</dbReference>
<dbReference type="InterPro" id="IPR039005">
    <property type="entry name" value="CSPG_rpt"/>
</dbReference>
<dbReference type="PROSITE" id="PS50025">
    <property type="entry name" value="LAM_G_DOMAIN"/>
    <property type="match status" value="2"/>
</dbReference>
<feature type="repeat" description="CSPG" evidence="5">
    <location>
        <begin position="1372"/>
        <end position="1463"/>
    </location>
</feature>
<evidence type="ECO:0000256" key="2">
    <source>
        <dbReference type="ARBA" id="ARBA00022737"/>
    </source>
</evidence>
<dbReference type="PROSITE" id="PS51854">
    <property type="entry name" value="CSPG"/>
    <property type="match status" value="11"/>
</dbReference>
<dbReference type="InterPro" id="IPR051561">
    <property type="entry name" value="FRAS1_ECM"/>
</dbReference>
<keyword evidence="6" id="KW-1133">Transmembrane helix</keyword>
<dbReference type="PANTHER" id="PTHR45739:SF12">
    <property type="entry name" value="CHONDROITIN SULFATE PROTEOGLYCAN 4-LIKE ISOFORM X2"/>
    <property type="match status" value="1"/>
</dbReference>
<evidence type="ECO:0000256" key="4">
    <source>
        <dbReference type="PROSITE-ProRule" id="PRU00122"/>
    </source>
</evidence>
<feature type="chain" id="PRO_5043461090" description="Laminin G domain-containing protein" evidence="7">
    <location>
        <begin position="28"/>
        <end position="2418"/>
    </location>
</feature>
<feature type="repeat" description="CSPG" evidence="5">
    <location>
        <begin position="1849"/>
        <end position="1941"/>
    </location>
</feature>
<keyword evidence="10" id="KW-1185">Reference proteome</keyword>
<evidence type="ECO:0000256" key="1">
    <source>
        <dbReference type="ARBA" id="ARBA00022729"/>
    </source>
</evidence>
<evidence type="ECO:0000256" key="3">
    <source>
        <dbReference type="ARBA" id="ARBA00023180"/>
    </source>
</evidence>
<dbReference type="Proteomes" id="UP001497623">
    <property type="component" value="Unassembled WGS sequence"/>
</dbReference>
<dbReference type="GO" id="GO:0009653">
    <property type="term" value="P:anatomical structure morphogenesis"/>
    <property type="evidence" value="ECO:0007669"/>
    <property type="project" value="TreeGrafter"/>
</dbReference>
<comment type="caution">
    <text evidence="9">The sequence shown here is derived from an EMBL/GenBank/DDBJ whole genome shotgun (WGS) entry which is preliminary data.</text>
</comment>
<dbReference type="SMART" id="SM00282">
    <property type="entry name" value="LamG"/>
    <property type="match status" value="2"/>
</dbReference>
<feature type="repeat" description="CSPG" evidence="5">
    <location>
        <begin position="441"/>
        <end position="536"/>
    </location>
</feature>
<reference evidence="9 10" key="1">
    <citation type="submission" date="2024-05" db="EMBL/GenBank/DDBJ databases">
        <authorList>
            <person name="Wallberg A."/>
        </authorList>
    </citation>
    <scope>NUCLEOTIDE SEQUENCE [LARGE SCALE GENOMIC DNA]</scope>
</reference>
<feature type="repeat" description="CSPG" evidence="5">
    <location>
        <begin position="910"/>
        <end position="1007"/>
    </location>
</feature>
<evidence type="ECO:0000259" key="8">
    <source>
        <dbReference type="PROSITE" id="PS50025"/>
    </source>
</evidence>
<dbReference type="EMBL" id="CAXKWB010002908">
    <property type="protein sequence ID" value="CAL4067980.1"/>
    <property type="molecule type" value="Genomic_DNA"/>
</dbReference>
<dbReference type="Gene3D" id="2.60.120.200">
    <property type="match status" value="2"/>
</dbReference>
<feature type="repeat" description="CSPG" evidence="5">
    <location>
        <begin position="1140"/>
        <end position="1230"/>
    </location>
</feature>
<feature type="signal peptide" evidence="7">
    <location>
        <begin position="1"/>
        <end position="27"/>
    </location>
</feature>
<feature type="repeat" description="CSPG" evidence="5">
    <location>
        <begin position="1485"/>
        <end position="1575"/>
    </location>
</feature>
<accession>A0AAV2Q160</accession>
<feature type="domain" description="Laminin G" evidence="8">
    <location>
        <begin position="27"/>
        <end position="201"/>
    </location>
</feature>
<keyword evidence="3" id="KW-0325">Glycoprotein</keyword>
<feature type="repeat" description="CSPG" evidence="5">
    <location>
        <begin position="1592"/>
        <end position="1690"/>
    </location>
</feature>
<sequence>MRTMPSWIILTWLAILAGLCCTHTAHAASFFGASHVSVALQEARSSMEVSLRIKTHRPDALLLLAAGSSDYFLVVLEGGALRVRINVGAGESELSSPQGLRLDDLAWHQISIDRVSSDLTLTIDDIHTTRLYLPGRFHELNIHYGVFVGGLGDFTEVFLGLLDNFRGCMDKVMYNGLDVLKAAREEGMKGSQVYGVEWGGCAEEFDAPQDSPISFIADGSYVAFQESYSRTGGSVKMDLKTQKENAILLYNTGPPSRSDFIALEISDGKPRLILDKGNGAIDLNSTIYISDGHWHHLEAHFSTTYMELSVDDHIEDQPTHLGHNKFFDLSSLLYIGGLEINRLARAVKQGARNADKSLEGCIRKLQVDDRPLSIRASHVTSGIQADCHWAYPCLKNPCVDGATCMQEGTDGFKCICDMALCVRQNFTTGYKVFTKTTLPFDLEVLSLEPVEVTEGGQALLTSQHLHLELDYAKYGVRESGVLFHVITRPSRGHLAVNIWRRPEDNVFTLLDLDNDRVTYNHDGSETTEDSIVLELELVTRTGYILPSYLQARHRFVLPIVVHSQNDPPVLMLPPGKVLRLAKGTTISLNKDVLNAKDSDSSPSKLRYTVLNQKPEEGYLESSTNPGTPIHSFSQEDVNDGAVSYVHRGDSNTKIALKVSDGVQSSEPTILRIAAFDLQVYMVNNTGLQMTHDSSSLITAQNLSYNTNSPDQQLEIRFDITGYPRYGSLQRLRGNDRWQNINQFTSRQLEKEKIRYLHTNKEPNDDEFRFKISAGDHKFPTEYTFRVSFVAVTVEVVRNEELLIDIIQESFISEGFLQSITKPNPSAPLDIVYSIISSPLYGDLFLSSGDHTSQMPLKKGGKFTQEDIDRGRIKYKLHKKSYSPLHDTFKYKVYSSGRSSDLQIFSIRHTPPPLDADIILERLEVKEGGKKKITKKVLYIEAPGISQLIYNITSSPKHGQINVNDESMIIPERYNTTYFTSHEIITGSVYYQHDDSETTMDSFDFVAVSEDNNVDFQYVGTMIFKILNINDNHPLRVMEKVLNVVTNSERVVTSDDLHYIDPDLDTTAADIQYTRNKVPNGEFYHVEDRSKPIYVFTQDDIDQRRIVFRHKGPLYSKAVISVTDGELSSTSILEIVASQPFVDIVNNSGIIVPRGLSAVISNYNLSVETNMNAWGNAVVYLITQPPRFGNLNVLGKVGSEQFTEVELKNSKVKYENKGGLSFKDEFRFQVQVGKTTTEGIFEIKVYPESYWEALTVLNNNTVQVEEGSRVSIDQAALQIQHPNIAPSDITYVVVKRPQYGFLEIDLGDSSIEGPDGAALKTEVLVWDQSLINEGRVQYVEEATNVTSDHFVFDVTNGISTIERLTYNIQVIPKTIYLLSSKMQVQEGSRISIPPGVVKVLTDYYTDKIDQYLVAVQPSAGQLELTSLPGRKVEAFTQGQLSQGLLMYVHDGTEKLMDQFSLVAVAGVRQSTPAQVNITVIPINDEAPFVTNNTGLTLWEGSTVPMTSEMLAINDPDTPPSKIEIRVGTPDSGFLFYKNNPSHPLTTFTQEGINKGEVYFTHTGSKEGMFRFEATDQVHGTGSHVFQVTARQLKLKLINNEALHVFPMMQQPISLENLLTVTNDYDHTRSITFVIRRAPKLGKLLLLETNNNGARPVEDFTQRQINESRIVFEHTSPINELSAGDSFIFDVETPFTDPLKALEFSIEISVSGVGQGGLERFLGLAPLVVVEGGDKVLNTDNLNLNAVAEFIATFPSGGGSLHTLPQLLTTIAKLPHNGILTLKGRNISEGDVISQRDVERGKVRYYHDHSDTTMDEMGVSIALADNGTHPEVLLFDGTLHVNITPVNDQPFTLITPSPKLIVVRHQGAVVTKDLLLTTDPDNSVHEIVYEVMQGPNHGKLIRTDNYSVTVQVFSQHDIDSELVLYVHDGSEGDDKMHFKVSDGKHKPKYRDMEITVLPLSLTLINNTAIPLKQSTSVAYITPDHLATKTNGNQKHIFYNVTRQPRFGQICLNEHAIHTFGQVNINKGEISYIQTDLSQGQDTFRIDIWTWEAVLQDVEVRIVIMPLVEMNPLIAAVGLRTRLTLEHLDASQLAATTGSNPIYKIKRRPRFGKIKKVTRRTRRSGRSYEVHEFTHEDVRAGLIQYVARNFDLRGSEPLHDLLHYIIHVPAPDVQPAEGILRFTLVESVEAGIALKEDELSQNSQGLLPPSIQGSIPSGPIDSSQSNTGLASIPGLVGEYMIVVLAAVAVVIAILCVVVAVRCATRRRHHHDKRVIGLDADVASLPPPVPSDSRPNSYMTDDMSDMECTDDIPASPRTQRHMHSHHIHHNGSSGGGLGLASHLTDSEVSWPHDVSREVTPAVPHCKVTPLCNEGVARESPFEQQLAGYPYGIDSEQPDEWGIYDKHSPRTTNPMLRKNQYWV</sequence>
<comment type="caution">
    <text evidence="4">Lacks conserved residue(s) required for the propagation of feature annotation.</text>
</comment>
<dbReference type="Pfam" id="PF16184">
    <property type="entry name" value="Cadherin_3"/>
    <property type="match status" value="12"/>
</dbReference>
<evidence type="ECO:0000313" key="9">
    <source>
        <dbReference type="EMBL" id="CAL4067980.1"/>
    </source>
</evidence>
<dbReference type="CDD" id="cd00110">
    <property type="entry name" value="LamG"/>
    <property type="match status" value="2"/>
</dbReference>
<dbReference type="Pfam" id="PF02210">
    <property type="entry name" value="Laminin_G_2"/>
    <property type="match status" value="2"/>
</dbReference>
<protein>
    <recommendedName>
        <fullName evidence="8">Laminin G domain-containing protein</fullName>
    </recommendedName>
</protein>
<dbReference type="PANTHER" id="PTHR45739">
    <property type="entry name" value="MATRIX PROTEIN, PUTATIVE-RELATED"/>
    <property type="match status" value="1"/>
</dbReference>
<feature type="transmembrane region" description="Helical" evidence="6">
    <location>
        <begin position="2236"/>
        <end position="2260"/>
    </location>
</feature>
<name>A0AAV2Q160_MEGNR</name>
<evidence type="ECO:0000256" key="6">
    <source>
        <dbReference type="SAM" id="Phobius"/>
    </source>
</evidence>
<feature type="domain" description="Laminin G" evidence="8">
    <location>
        <begin position="211"/>
        <end position="387"/>
    </location>
</feature>
<feature type="repeat" description="CSPG" evidence="5">
    <location>
        <begin position="792"/>
        <end position="893"/>
    </location>
</feature>
<keyword evidence="6" id="KW-0812">Transmembrane</keyword>
<organism evidence="9 10">
    <name type="scientific">Meganyctiphanes norvegica</name>
    <name type="common">Northern krill</name>
    <name type="synonym">Thysanopoda norvegica</name>
    <dbReference type="NCBI Taxonomy" id="48144"/>
    <lineage>
        <taxon>Eukaryota</taxon>
        <taxon>Metazoa</taxon>
        <taxon>Ecdysozoa</taxon>
        <taxon>Arthropoda</taxon>
        <taxon>Crustacea</taxon>
        <taxon>Multicrustacea</taxon>
        <taxon>Malacostraca</taxon>
        <taxon>Eumalacostraca</taxon>
        <taxon>Eucarida</taxon>
        <taxon>Euphausiacea</taxon>
        <taxon>Euphausiidae</taxon>
        <taxon>Meganyctiphanes</taxon>
    </lineage>
</organism>
<keyword evidence="1 7" id="KW-0732">Signal</keyword>
<dbReference type="SUPFAM" id="SSF49899">
    <property type="entry name" value="Concanavalin A-like lectins/glucanases"/>
    <property type="match status" value="2"/>
</dbReference>
<evidence type="ECO:0000256" key="5">
    <source>
        <dbReference type="PROSITE-ProRule" id="PRU01201"/>
    </source>
</evidence>
<gene>
    <name evidence="9" type="ORF">MNOR_LOCUS6862</name>
</gene>
<feature type="repeat" description="CSPG" evidence="5">
    <location>
        <begin position="1252"/>
        <end position="1354"/>
    </location>
</feature>
<keyword evidence="2" id="KW-0677">Repeat</keyword>
<proteinExistence type="predicted"/>
<evidence type="ECO:0000313" key="10">
    <source>
        <dbReference type="Proteomes" id="UP001497623"/>
    </source>
</evidence>
<feature type="repeat" description="CSPG" evidence="5">
    <location>
        <begin position="678"/>
        <end position="772"/>
    </location>
</feature>